<feature type="signal peptide" evidence="1">
    <location>
        <begin position="1"/>
        <end position="22"/>
    </location>
</feature>
<keyword evidence="1" id="KW-0732">Signal</keyword>
<reference evidence="2" key="2">
    <citation type="journal article" date="2021" name="PeerJ">
        <title>Extensive microbial diversity within the chicken gut microbiome revealed by metagenomics and culture.</title>
        <authorList>
            <person name="Gilroy R."/>
            <person name="Ravi A."/>
            <person name="Getino M."/>
            <person name="Pursley I."/>
            <person name="Horton D.L."/>
            <person name="Alikhan N.F."/>
            <person name="Baker D."/>
            <person name="Gharbi K."/>
            <person name="Hall N."/>
            <person name="Watson M."/>
            <person name="Adriaenssens E.M."/>
            <person name="Foster-Nyarko E."/>
            <person name="Jarju S."/>
            <person name="Secka A."/>
            <person name="Antonio M."/>
            <person name="Oren A."/>
            <person name="Chaudhuri R.R."/>
            <person name="La Ragione R."/>
            <person name="Hildebrand F."/>
            <person name="Pallen M.J."/>
        </authorList>
    </citation>
    <scope>NUCLEOTIDE SEQUENCE</scope>
    <source>
        <strain evidence="2">ChiGjej1B1-24693</strain>
    </source>
</reference>
<evidence type="ECO:0000313" key="3">
    <source>
        <dbReference type="Proteomes" id="UP000886842"/>
    </source>
</evidence>
<dbReference type="PANTHER" id="PTHR36302:SF1">
    <property type="entry name" value="COPPER CHAPERONE PCU(A)C"/>
    <property type="match status" value="1"/>
</dbReference>
<organism evidence="2 3">
    <name type="scientific">Candidatus Avipropionibacterium avicola</name>
    <dbReference type="NCBI Taxonomy" id="2840701"/>
    <lineage>
        <taxon>Bacteria</taxon>
        <taxon>Bacillati</taxon>
        <taxon>Actinomycetota</taxon>
        <taxon>Actinomycetes</taxon>
        <taxon>Propionibacteriales</taxon>
        <taxon>Propionibacteriaceae</taxon>
        <taxon>Propionibacteriaceae incertae sedis</taxon>
        <taxon>Candidatus Avipropionibacterium</taxon>
    </lineage>
</organism>
<dbReference type="Gene3D" id="2.60.40.1890">
    <property type="entry name" value="PCu(A)C copper chaperone"/>
    <property type="match status" value="1"/>
</dbReference>
<dbReference type="SUPFAM" id="SSF110087">
    <property type="entry name" value="DR1885-like metal-binding protein"/>
    <property type="match status" value="1"/>
</dbReference>
<name>A0A9D1GZR1_9ACTN</name>
<reference evidence="2" key="1">
    <citation type="submission" date="2020-10" db="EMBL/GenBank/DDBJ databases">
        <authorList>
            <person name="Gilroy R."/>
        </authorList>
    </citation>
    <scope>NUCLEOTIDE SEQUENCE</scope>
    <source>
        <strain evidence="2">ChiGjej1B1-24693</strain>
    </source>
</reference>
<dbReference type="InterPro" id="IPR058248">
    <property type="entry name" value="Lxx211020-like"/>
</dbReference>
<gene>
    <name evidence="2" type="ORF">IAA98_09235</name>
</gene>
<evidence type="ECO:0000256" key="1">
    <source>
        <dbReference type="SAM" id="SignalP"/>
    </source>
</evidence>
<dbReference type="Pfam" id="PF04314">
    <property type="entry name" value="PCuAC"/>
    <property type="match status" value="1"/>
</dbReference>
<proteinExistence type="predicted"/>
<dbReference type="Proteomes" id="UP000886842">
    <property type="component" value="Unassembled WGS sequence"/>
</dbReference>
<dbReference type="InterPro" id="IPR036182">
    <property type="entry name" value="PCuAC_sf"/>
</dbReference>
<accession>A0A9D1GZR1</accession>
<sequence length="148" mass="15203">MSALVVTALLALAAACSPSSEAVTASDPYVKAMPAGEMTAAFVTLTNTTSSDIEVTAAHTDAAESTELHEMTMDGSAMVMQQVDAITIPANGSVTLEPGGFHLMLMGLTEALEPGAEITITLTLSTGDELTLTAVARDMANAQESYHP</sequence>
<protein>
    <submittedName>
        <fullName evidence="2">Copper chaperone PCu(A)C</fullName>
    </submittedName>
</protein>
<evidence type="ECO:0000313" key="2">
    <source>
        <dbReference type="EMBL" id="HIT75755.1"/>
    </source>
</evidence>
<dbReference type="PANTHER" id="PTHR36302">
    <property type="entry name" value="BLR7088 PROTEIN"/>
    <property type="match status" value="1"/>
</dbReference>
<dbReference type="AlphaFoldDB" id="A0A9D1GZR1"/>
<comment type="caution">
    <text evidence="2">The sequence shown here is derived from an EMBL/GenBank/DDBJ whole genome shotgun (WGS) entry which is preliminary data.</text>
</comment>
<dbReference type="InterPro" id="IPR007410">
    <property type="entry name" value="LpqE-like"/>
</dbReference>
<feature type="chain" id="PRO_5039348011" evidence="1">
    <location>
        <begin position="23"/>
        <end position="148"/>
    </location>
</feature>
<dbReference type="EMBL" id="DVLP01000275">
    <property type="protein sequence ID" value="HIT75755.1"/>
    <property type="molecule type" value="Genomic_DNA"/>
</dbReference>